<dbReference type="Pfam" id="PF00096">
    <property type="entry name" value="zf-C2H2"/>
    <property type="match status" value="1"/>
</dbReference>
<dbReference type="OrthoDB" id="10018191at2759"/>
<feature type="compositionally biased region" description="Polar residues" evidence="8">
    <location>
        <begin position="202"/>
        <end position="227"/>
    </location>
</feature>
<keyword evidence="5" id="KW-0862">Zinc</keyword>
<feature type="domain" description="C2H2-type" evidence="9">
    <location>
        <begin position="110"/>
        <end position="140"/>
    </location>
</feature>
<keyword evidence="4 7" id="KW-0863">Zinc-finger</keyword>
<dbReference type="GO" id="GO:0000981">
    <property type="term" value="F:DNA-binding transcription factor activity, RNA polymerase II-specific"/>
    <property type="evidence" value="ECO:0007669"/>
    <property type="project" value="InterPro"/>
</dbReference>
<feature type="compositionally biased region" description="Polar residues" evidence="8">
    <location>
        <begin position="1"/>
        <end position="11"/>
    </location>
</feature>
<dbReference type="SMART" id="SM00355">
    <property type="entry name" value="ZnF_C2H2"/>
    <property type="match status" value="2"/>
</dbReference>
<dbReference type="STRING" id="857566.A0A1E3PG32"/>
<dbReference type="GO" id="GO:0008270">
    <property type="term" value="F:zinc ion binding"/>
    <property type="evidence" value="ECO:0007669"/>
    <property type="project" value="UniProtKB-KW"/>
</dbReference>
<name>A0A1E3PG32_9ASCO</name>
<evidence type="ECO:0000256" key="3">
    <source>
        <dbReference type="ARBA" id="ARBA00022737"/>
    </source>
</evidence>
<evidence type="ECO:0000256" key="1">
    <source>
        <dbReference type="ARBA" id="ARBA00004123"/>
    </source>
</evidence>
<feature type="region of interest" description="Disordered" evidence="8">
    <location>
        <begin position="194"/>
        <end position="252"/>
    </location>
</feature>
<feature type="compositionally biased region" description="Basic residues" evidence="8">
    <location>
        <begin position="369"/>
        <end position="382"/>
    </location>
</feature>
<dbReference type="SUPFAM" id="SSF57667">
    <property type="entry name" value="beta-beta-alpha zinc fingers"/>
    <property type="match status" value="1"/>
</dbReference>
<evidence type="ECO:0000313" key="11">
    <source>
        <dbReference type="Proteomes" id="UP000095009"/>
    </source>
</evidence>
<evidence type="ECO:0000256" key="5">
    <source>
        <dbReference type="ARBA" id="ARBA00022833"/>
    </source>
</evidence>
<feature type="compositionally biased region" description="Polar residues" evidence="8">
    <location>
        <begin position="309"/>
        <end position="322"/>
    </location>
</feature>
<evidence type="ECO:0000256" key="8">
    <source>
        <dbReference type="SAM" id="MobiDB-lite"/>
    </source>
</evidence>
<dbReference type="PANTHER" id="PTHR40626">
    <property type="entry name" value="MIP31509P"/>
    <property type="match status" value="1"/>
</dbReference>
<dbReference type="PROSITE" id="PS50157">
    <property type="entry name" value="ZINC_FINGER_C2H2_2"/>
    <property type="match status" value="2"/>
</dbReference>
<feature type="compositionally biased region" description="Polar residues" evidence="8">
    <location>
        <begin position="242"/>
        <end position="252"/>
    </location>
</feature>
<feature type="compositionally biased region" description="Polar residues" evidence="8">
    <location>
        <begin position="20"/>
        <end position="29"/>
    </location>
</feature>
<feature type="region of interest" description="Disordered" evidence="8">
    <location>
        <begin position="348"/>
        <end position="392"/>
    </location>
</feature>
<feature type="compositionally biased region" description="Polar residues" evidence="8">
    <location>
        <begin position="278"/>
        <end position="297"/>
    </location>
</feature>
<dbReference type="PANTHER" id="PTHR40626:SF11">
    <property type="entry name" value="ZINC FINGER PROTEIN YPR022C"/>
    <property type="match status" value="1"/>
</dbReference>
<dbReference type="InterPro" id="IPR036236">
    <property type="entry name" value="Znf_C2H2_sf"/>
</dbReference>
<feature type="compositionally biased region" description="Low complexity" evidence="8">
    <location>
        <begin position="529"/>
        <end position="538"/>
    </location>
</feature>
<feature type="compositionally biased region" description="Polar residues" evidence="8">
    <location>
        <begin position="509"/>
        <end position="528"/>
    </location>
</feature>
<feature type="compositionally biased region" description="Polar residues" evidence="8">
    <location>
        <begin position="348"/>
        <end position="360"/>
    </location>
</feature>
<protein>
    <recommendedName>
        <fullName evidence="9">C2H2-type domain-containing protein</fullName>
    </recommendedName>
</protein>
<dbReference type="GO" id="GO:0000978">
    <property type="term" value="F:RNA polymerase II cis-regulatory region sequence-specific DNA binding"/>
    <property type="evidence" value="ECO:0007669"/>
    <property type="project" value="InterPro"/>
</dbReference>
<evidence type="ECO:0000256" key="6">
    <source>
        <dbReference type="ARBA" id="ARBA00023242"/>
    </source>
</evidence>
<keyword evidence="3" id="KW-0677">Repeat</keyword>
<keyword evidence="6" id="KW-0539">Nucleus</keyword>
<dbReference type="InterPro" id="IPR051059">
    <property type="entry name" value="VerF-like"/>
</dbReference>
<evidence type="ECO:0000259" key="9">
    <source>
        <dbReference type="PROSITE" id="PS50157"/>
    </source>
</evidence>
<feature type="compositionally biased region" description="Basic and acidic residues" evidence="8">
    <location>
        <begin position="62"/>
        <end position="82"/>
    </location>
</feature>
<gene>
    <name evidence="10" type="ORF">NADFUDRAFT_52880</name>
</gene>
<dbReference type="FunFam" id="3.30.160.60:FF:002343">
    <property type="entry name" value="Zinc finger protein 33A"/>
    <property type="match status" value="1"/>
</dbReference>
<feature type="region of interest" description="Disordered" evidence="8">
    <location>
        <begin position="457"/>
        <end position="481"/>
    </location>
</feature>
<proteinExistence type="predicted"/>
<dbReference type="InterPro" id="IPR013087">
    <property type="entry name" value="Znf_C2H2_type"/>
</dbReference>
<reference evidence="10 11" key="1">
    <citation type="journal article" date="2016" name="Proc. Natl. Acad. Sci. U.S.A.">
        <title>Comparative genomics of biotechnologically important yeasts.</title>
        <authorList>
            <person name="Riley R."/>
            <person name="Haridas S."/>
            <person name="Wolfe K.H."/>
            <person name="Lopes M.R."/>
            <person name="Hittinger C.T."/>
            <person name="Goeker M."/>
            <person name="Salamov A.A."/>
            <person name="Wisecaver J.H."/>
            <person name="Long T.M."/>
            <person name="Calvey C.H."/>
            <person name="Aerts A.L."/>
            <person name="Barry K.W."/>
            <person name="Choi C."/>
            <person name="Clum A."/>
            <person name="Coughlan A.Y."/>
            <person name="Deshpande S."/>
            <person name="Douglass A.P."/>
            <person name="Hanson S.J."/>
            <person name="Klenk H.-P."/>
            <person name="LaButti K.M."/>
            <person name="Lapidus A."/>
            <person name="Lindquist E.A."/>
            <person name="Lipzen A.M."/>
            <person name="Meier-Kolthoff J.P."/>
            <person name="Ohm R.A."/>
            <person name="Otillar R.P."/>
            <person name="Pangilinan J.L."/>
            <person name="Peng Y."/>
            <person name="Rokas A."/>
            <person name="Rosa C.A."/>
            <person name="Scheuner C."/>
            <person name="Sibirny A.A."/>
            <person name="Slot J.C."/>
            <person name="Stielow J.B."/>
            <person name="Sun H."/>
            <person name="Kurtzman C.P."/>
            <person name="Blackwell M."/>
            <person name="Grigoriev I.V."/>
            <person name="Jeffries T.W."/>
        </authorList>
    </citation>
    <scope>NUCLEOTIDE SEQUENCE [LARGE SCALE GENOMIC DNA]</scope>
    <source>
        <strain evidence="10 11">DSM 6958</strain>
    </source>
</reference>
<keyword evidence="2" id="KW-0479">Metal-binding</keyword>
<dbReference type="EMBL" id="KV454413">
    <property type="protein sequence ID" value="ODQ63892.1"/>
    <property type="molecule type" value="Genomic_DNA"/>
</dbReference>
<comment type="subcellular location">
    <subcellularLocation>
        <location evidence="1">Nucleus</location>
    </subcellularLocation>
</comment>
<dbReference type="Gene3D" id="3.30.160.60">
    <property type="entry name" value="Classic Zinc Finger"/>
    <property type="match status" value="2"/>
</dbReference>
<dbReference type="AlphaFoldDB" id="A0A1E3PG32"/>
<dbReference type="GO" id="GO:0000785">
    <property type="term" value="C:chromatin"/>
    <property type="evidence" value="ECO:0007669"/>
    <property type="project" value="TreeGrafter"/>
</dbReference>
<feature type="domain" description="C2H2-type" evidence="9">
    <location>
        <begin position="141"/>
        <end position="168"/>
    </location>
</feature>
<feature type="region of interest" description="Disordered" evidence="8">
    <location>
        <begin position="1"/>
        <end position="89"/>
    </location>
</feature>
<dbReference type="Proteomes" id="UP000095009">
    <property type="component" value="Unassembled WGS sequence"/>
</dbReference>
<dbReference type="GO" id="GO:0005634">
    <property type="term" value="C:nucleus"/>
    <property type="evidence" value="ECO:0007669"/>
    <property type="project" value="UniProtKB-SubCell"/>
</dbReference>
<accession>A0A1E3PG32</accession>
<evidence type="ECO:0000256" key="7">
    <source>
        <dbReference type="PROSITE-ProRule" id="PRU00042"/>
    </source>
</evidence>
<feature type="compositionally biased region" description="Low complexity" evidence="8">
    <location>
        <begin position="607"/>
        <end position="637"/>
    </location>
</feature>
<sequence length="766" mass="82180">MSSDSRSTEYPSSRVPRIGSDNQTPSQAINIVPKKPSLPHENSTSDLVLHHPALDGNSANNSHDKNDHDPPRSENTLPDHKTNGSWNSSTMQTASVSLAKRSKAKYAKVFQCTGYGDCRMMFTRSEHLARHIRKHTGERPFKCVCTRTFSRLDNLRQHIHTVHANDSARFPMTYPLTGVSSSTTSTAAHMVKLRISPKGGSSPATKSNDNSGNIIDAHTNSSDNMNSDPPIKAEGPNKFDESQSISQKNIPDVQVESTVSEFLLRSTPGPLLRKTRPSPISLNINGDSKSASGSQDSPALLASPVVSPINPSDGRTANSTAGQPLIPPPSTLSDMSVNYKFPPIPSYQSVSTTNNRSPFSSDFPVTAQRHSHSSHHHHHHSSHPSNSYYKSHRNISADLGNSTLSSRSVYSQAFPPTTPLDSPGTMISGITSPTNSTFGHSIVVNNVNFNGNSSGYSMDSNSSSPYSSNSLRSTYSSRPIKTRSVSASASIPGSASSSFLLNVNPVLPSKQNDTPESFKSTNTDYQPDSSPGSYSSVSHIRGFASADYDQQHQKYQHQLVNIDDDHPRRPRLSVNKSYTRNFILPRPESYPSPITSQQDQTISAPISSGSGLSKSTSPSSSLSSTSSSTSVSSYVPLGSSTTVSTSSAISSIPGVIPAAHLKYGTKSNAIDTIMTEDRPVGVYDKPCSALPIEGITSNTRTVEYNRDQSQTPNPNQLAHQLPNQFYGGSGSELESGSVLGSKSKVLDDNNSAEMGGMDVLLEAAGL</sequence>
<evidence type="ECO:0000256" key="2">
    <source>
        <dbReference type="ARBA" id="ARBA00022723"/>
    </source>
</evidence>
<evidence type="ECO:0000313" key="10">
    <source>
        <dbReference type="EMBL" id="ODQ63892.1"/>
    </source>
</evidence>
<organism evidence="10 11">
    <name type="scientific">Nadsonia fulvescens var. elongata DSM 6958</name>
    <dbReference type="NCBI Taxonomy" id="857566"/>
    <lineage>
        <taxon>Eukaryota</taxon>
        <taxon>Fungi</taxon>
        <taxon>Dikarya</taxon>
        <taxon>Ascomycota</taxon>
        <taxon>Saccharomycotina</taxon>
        <taxon>Dipodascomycetes</taxon>
        <taxon>Dipodascales</taxon>
        <taxon>Dipodascales incertae sedis</taxon>
        <taxon>Nadsonia</taxon>
    </lineage>
</organism>
<keyword evidence="11" id="KW-1185">Reference proteome</keyword>
<feature type="compositionally biased region" description="Low complexity" evidence="8">
    <location>
        <begin position="457"/>
        <end position="477"/>
    </location>
</feature>
<feature type="compositionally biased region" description="Polar residues" evidence="8">
    <location>
        <begin position="592"/>
        <end position="606"/>
    </location>
</feature>
<feature type="region of interest" description="Disordered" evidence="8">
    <location>
        <begin position="559"/>
        <end position="637"/>
    </location>
</feature>
<feature type="region of interest" description="Disordered" evidence="8">
    <location>
        <begin position="506"/>
        <end position="538"/>
    </location>
</feature>
<feature type="region of interest" description="Disordered" evidence="8">
    <location>
        <begin position="268"/>
        <end position="332"/>
    </location>
</feature>
<evidence type="ECO:0000256" key="4">
    <source>
        <dbReference type="ARBA" id="ARBA00022771"/>
    </source>
</evidence>